<feature type="transmembrane region" description="Helical" evidence="14">
    <location>
        <begin position="412"/>
        <end position="429"/>
    </location>
</feature>
<dbReference type="AlphaFoldDB" id="A0A7Y9IF08"/>
<accession>A0A7Y9IF08</accession>
<dbReference type="Pfam" id="PF02702">
    <property type="entry name" value="KdpD"/>
    <property type="match status" value="1"/>
</dbReference>
<dbReference type="GO" id="GO:0005737">
    <property type="term" value="C:cytoplasm"/>
    <property type="evidence" value="ECO:0007669"/>
    <property type="project" value="UniProtKB-ARBA"/>
</dbReference>
<evidence type="ECO:0000256" key="14">
    <source>
        <dbReference type="SAM" id="Phobius"/>
    </source>
</evidence>
<keyword evidence="10" id="KW-0067">ATP-binding</keyword>
<evidence type="ECO:0000256" key="2">
    <source>
        <dbReference type="ARBA" id="ARBA00004141"/>
    </source>
</evidence>
<evidence type="ECO:0000313" key="17">
    <source>
        <dbReference type="Proteomes" id="UP000569914"/>
    </source>
</evidence>
<dbReference type="InterPro" id="IPR027417">
    <property type="entry name" value="P-loop_NTPase"/>
</dbReference>
<keyword evidence="13 14" id="KW-0472">Membrane</keyword>
<keyword evidence="11 14" id="KW-1133">Transmembrane helix</keyword>
<dbReference type="Pfam" id="PF02518">
    <property type="entry name" value="HATPase_c"/>
    <property type="match status" value="1"/>
</dbReference>
<sequence>MDRGKLRVYLGAAPGVGKTFAMLNEGRRRRARGTDVVVGLVETHGRELTEAQLGDLEVVPRKHLRYRGLEASEFDLAAVLRRAPQVALIDELAHTNVRDPADPAAHEKRWQDVEVLLDHGIDVITTLNVQHLESLNDVVESITGVRQQETVPDAVVRAADAVELVDMSPQALRRRMAHGNIYPATKIDTALSRYFREGNLAALRELALLWLADRVDEGLERYREAHGIATTWTTRERIVVAVSGGKESAALMRRAARIASRTAGAEWMAVYVSRSDGLKGVSAEQLERLRQKATELSGSFHAVVATDTAEGLLEFARGVNASQILIGASRRSRLATALRPGIGEVVIAESGDIDIHVVTHDYARARSLLHRRRPNVGRKRTVAGYLMATIGSVILTAVLWSTPNLHGLPTESMMMMALVVATALVGGLWPAVVGALISGICLNLFFVPPTMTLTIADPENAFALGVFLITGIAVASVVDLAGRRTEEATRARSEANALAVLSHRLMHIGEDQDQLLRQASEVFGMTGASLIRRESGVERVAARCGQGPETLDQADVSVRIDDEVDLAMAGRPLDASDRTLLTAYATHFAVIRERQRAAEDSRQRARLAEGNRTRTALLAAVSHDLRSPLAAIKASISSLRGTIEWSAEDEAELLETIEESADRLDALVGNLLDMSRLQMGTVKPLLAEVDLGAAMDQVTRSLPEAQRIAVKIGDDLPLAVADAGLLDRVLANIVENALRYTPAEASIDVTAAPFQDESGREWVSLRIVDHGPGVPGEGKEKLFAPFQRLGDVPRGDGVGLGLAVARGLTEVMHGEFSAEDTPGGGLTLVIDLPAAERGPE</sequence>
<evidence type="ECO:0000256" key="3">
    <source>
        <dbReference type="ARBA" id="ARBA00004236"/>
    </source>
</evidence>
<dbReference type="Gene3D" id="3.30.565.10">
    <property type="entry name" value="Histidine kinase-like ATPase, C-terminal domain"/>
    <property type="match status" value="1"/>
</dbReference>
<evidence type="ECO:0000256" key="4">
    <source>
        <dbReference type="ARBA" id="ARBA00012438"/>
    </source>
</evidence>
<dbReference type="GO" id="GO:0000155">
    <property type="term" value="F:phosphorelay sensor kinase activity"/>
    <property type="evidence" value="ECO:0007669"/>
    <property type="project" value="InterPro"/>
</dbReference>
<feature type="domain" description="Histidine kinase" evidence="15">
    <location>
        <begin position="620"/>
        <end position="836"/>
    </location>
</feature>
<evidence type="ECO:0000256" key="13">
    <source>
        <dbReference type="ARBA" id="ARBA00023136"/>
    </source>
</evidence>
<dbReference type="PANTHER" id="PTHR45569:SF1">
    <property type="entry name" value="SENSOR PROTEIN KDPD"/>
    <property type="match status" value="1"/>
</dbReference>
<evidence type="ECO:0000256" key="5">
    <source>
        <dbReference type="ARBA" id="ARBA00022553"/>
    </source>
</evidence>
<dbReference type="Pfam" id="PF00512">
    <property type="entry name" value="HisKA"/>
    <property type="match status" value="1"/>
</dbReference>
<dbReference type="SUPFAM" id="SSF55874">
    <property type="entry name" value="ATPase domain of HSP90 chaperone/DNA topoisomerase II/histidine kinase"/>
    <property type="match status" value="1"/>
</dbReference>
<dbReference type="PANTHER" id="PTHR45569">
    <property type="entry name" value="SENSOR PROTEIN KDPD"/>
    <property type="match status" value="1"/>
</dbReference>
<dbReference type="Gene3D" id="3.40.50.300">
    <property type="entry name" value="P-loop containing nucleotide triphosphate hydrolases"/>
    <property type="match status" value="1"/>
</dbReference>
<keyword evidence="17" id="KW-1185">Reference proteome</keyword>
<comment type="catalytic activity">
    <reaction evidence="1">
        <text>ATP + protein L-histidine = ADP + protein N-phospho-L-histidine.</text>
        <dbReference type="EC" id="2.7.13.3"/>
    </reaction>
</comment>
<keyword evidence="12" id="KW-0902">Two-component regulatory system</keyword>
<keyword evidence="6 16" id="KW-0808">Transferase</keyword>
<dbReference type="Gene3D" id="1.10.287.130">
    <property type="match status" value="1"/>
</dbReference>
<dbReference type="Pfam" id="PF13493">
    <property type="entry name" value="DUF4118"/>
    <property type="match status" value="1"/>
</dbReference>
<evidence type="ECO:0000259" key="15">
    <source>
        <dbReference type="PROSITE" id="PS50109"/>
    </source>
</evidence>
<dbReference type="SUPFAM" id="SSF52402">
    <property type="entry name" value="Adenine nucleotide alpha hydrolases-like"/>
    <property type="match status" value="1"/>
</dbReference>
<evidence type="ECO:0000256" key="9">
    <source>
        <dbReference type="ARBA" id="ARBA00022777"/>
    </source>
</evidence>
<dbReference type="InterPro" id="IPR003594">
    <property type="entry name" value="HATPase_dom"/>
</dbReference>
<name>A0A7Y9IF08_9ACTN</name>
<keyword evidence="5" id="KW-0597">Phosphoprotein</keyword>
<dbReference type="Gene3D" id="1.20.120.620">
    <property type="entry name" value="Backbone structure of the membrane domain of e. Coli histidine kinase receptor kdpd"/>
    <property type="match status" value="1"/>
</dbReference>
<dbReference type="InterPro" id="IPR036097">
    <property type="entry name" value="HisK_dim/P_sf"/>
</dbReference>
<evidence type="ECO:0000256" key="6">
    <source>
        <dbReference type="ARBA" id="ARBA00022679"/>
    </source>
</evidence>
<dbReference type="InterPro" id="IPR004358">
    <property type="entry name" value="Sig_transdc_His_kin-like_C"/>
</dbReference>
<dbReference type="InterPro" id="IPR036890">
    <property type="entry name" value="HATPase_C_sf"/>
</dbReference>
<proteinExistence type="predicted"/>
<evidence type="ECO:0000256" key="11">
    <source>
        <dbReference type="ARBA" id="ARBA00022989"/>
    </source>
</evidence>
<dbReference type="CDD" id="cd00082">
    <property type="entry name" value="HisKA"/>
    <property type="match status" value="1"/>
</dbReference>
<dbReference type="RefSeq" id="WP_179758051.1">
    <property type="nucleotide sequence ID" value="NZ_JACCBU010000001.1"/>
</dbReference>
<evidence type="ECO:0000256" key="12">
    <source>
        <dbReference type="ARBA" id="ARBA00023012"/>
    </source>
</evidence>
<protein>
    <recommendedName>
        <fullName evidence="4">histidine kinase</fullName>
        <ecNumber evidence="4">2.7.13.3</ecNumber>
    </recommendedName>
</protein>
<dbReference type="PROSITE" id="PS50109">
    <property type="entry name" value="HIS_KIN"/>
    <property type="match status" value="1"/>
</dbReference>
<dbReference type="InterPro" id="IPR052023">
    <property type="entry name" value="Histidine_kinase_KdpD"/>
</dbReference>
<dbReference type="CDD" id="cd00075">
    <property type="entry name" value="HATPase"/>
    <property type="match status" value="1"/>
</dbReference>
<dbReference type="InterPro" id="IPR003661">
    <property type="entry name" value="HisK_dim/P_dom"/>
</dbReference>
<dbReference type="Proteomes" id="UP000569914">
    <property type="component" value="Unassembled WGS sequence"/>
</dbReference>
<dbReference type="SMART" id="SM00387">
    <property type="entry name" value="HATPase_c"/>
    <property type="match status" value="1"/>
</dbReference>
<keyword evidence="8" id="KW-0547">Nucleotide-binding</keyword>
<dbReference type="EMBL" id="JACCBU010000001">
    <property type="protein sequence ID" value="NYE75565.1"/>
    <property type="molecule type" value="Genomic_DNA"/>
</dbReference>
<dbReference type="InterPro" id="IPR038318">
    <property type="entry name" value="KdpD_sf"/>
</dbReference>
<feature type="transmembrane region" description="Helical" evidence="14">
    <location>
        <begin position="462"/>
        <end position="482"/>
    </location>
</feature>
<evidence type="ECO:0000256" key="10">
    <source>
        <dbReference type="ARBA" id="ARBA00022840"/>
    </source>
</evidence>
<dbReference type="GO" id="GO:0005886">
    <property type="term" value="C:plasma membrane"/>
    <property type="evidence" value="ECO:0007669"/>
    <property type="project" value="UniProtKB-SubCell"/>
</dbReference>
<dbReference type="InterPro" id="IPR005467">
    <property type="entry name" value="His_kinase_dom"/>
</dbReference>
<dbReference type="InterPro" id="IPR014729">
    <property type="entry name" value="Rossmann-like_a/b/a_fold"/>
</dbReference>
<dbReference type="EC" id="2.7.13.3" evidence="4"/>
<dbReference type="Pfam" id="PF00582">
    <property type="entry name" value="Usp"/>
    <property type="match status" value="1"/>
</dbReference>
<dbReference type="InterPro" id="IPR025201">
    <property type="entry name" value="KdpD_TM"/>
</dbReference>
<evidence type="ECO:0000256" key="7">
    <source>
        <dbReference type="ARBA" id="ARBA00022692"/>
    </source>
</evidence>
<keyword evidence="7 14" id="KW-0812">Transmembrane</keyword>
<dbReference type="SMART" id="SM00388">
    <property type="entry name" value="HisKA"/>
    <property type="match status" value="1"/>
</dbReference>
<dbReference type="InterPro" id="IPR003852">
    <property type="entry name" value="Sig_transdc_His_kinase_KdpD_N"/>
</dbReference>
<evidence type="ECO:0000256" key="1">
    <source>
        <dbReference type="ARBA" id="ARBA00000085"/>
    </source>
</evidence>
<evidence type="ECO:0000313" key="16">
    <source>
        <dbReference type="EMBL" id="NYE75565.1"/>
    </source>
</evidence>
<dbReference type="SUPFAM" id="SSF47384">
    <property type="entry name" value="Homodimeric domain of signal transducing histidine kinase"/>
    <property type="match status" value="1"/>
</dbReference>
<dbReference type="InterPro" id="IPR006016">
    <property type="entry name" value="UspA"/>
</dbReference>
<dbReference type="PRINTS" id="PR00344">
    <property type="entry name" value="BCTRLSENSOR"/>
</dbReference>
<comment type="subcellular location">
    <subcellularLocation>
        <location evidence="3">Cell membrane</location>
    </subcellularLocation>
    <subcellularLocation>
        <location evidence="2">Membrane</location>
        <topology evidence="2">Multi-pass membrane protein</topology>
    </subcellularLocation>
</comment>
<gene>
    <name evidence="16" type="ORF">BKA15_006894</name>
</gene>
<comment type="caution">
    <text evidence="16">The sequence shown here is derived from an EMBL/GenBank/DDBJ whole genome shotgun (WGS) entry which is preliminary data.</text>
</comment>
<organism evidence="16 17">
    <name type="scientific">Microlunatus parietis</name>
    <dbReference type="NCBI Taxonomy" id="682979"/>
    <lineage>
        <taxon>Bacteria</taxon>
        <taxon>Bacillati</taxon>
        <taxon>Actinomycetota</taxon>
        <taxon>Actinomycetes</taxon>
        <taxon>Propionibacteriales</taxon>
        <taxon>Propionibacteriaceae</taxon>
        <taxon>Microlunatus</taxon>
    </lineage>
</organism>
<dbReference type="GO" id="GO:0005524">
    <property type="term" value="F:ATP binding"/>
    <property type="evidence" value="ECO:0007669"/>
    <property type="project" value="UniProtKB-KW"/>
</dbReference>
<dbReference type="Gene3D" id="3.40.50.620">
    <property type="entry name" value="HUPs"/>
    <property type="match status" value="1"/>
</dbReference>
<evidence type="ECO:0000256" key="8">
    <source>
        <dbReference type="ARBA" id="ARBA00022741"/>
    </source>
</evidence>
<keyword evidence="9 16" id="KW-0418">Kinase</keyword>
<reference evidence="16 17" key="1">
    <citation type="submission" date="2020-07" db="EMBL/GenBank/DDBJ databases">
        <title>Sequencing the genomes of 1000 actinobacteria strains.</title>
        <authorList>
            <person name="Klenk H.-P."/>
        </authorList>
    </citation>
    <scope>NUCLEOTIDE SEQUENCE [LARGE SCALE GENOMIC DNA]</scope>
    <source>
        <strain evidence="16 17">DSM 22083</strain>
    </source>
</reference>
<dbReference type="FunFam" id="3.40.50.300:FF:000483">
    <property type="entry name" value="Sensor histidine kinase KdpD"/>
    <property type="match status" value="1"/>
</dbReference>
<feature type="transmembrane region" description="Helical" evidence="14">
    <location>
        <begin position="382"/>
        <end position="400"/>
    </location>
</feature>